<gene>
    <name evidence="6" type="ORF">RFI_26960</name>
</gene>
<keyword evidence="3 4" id="KW-0413">Isomerase</keyword>
<dbReference type="Gene3D" id="3.30.70.660">
    <property type="entry name" value="Pseudouridine synthase I, catalytic domain, C-terminal subdomain"/>
    <property type="match status" value="1"/>
</dbReference>
<dbReference type="PANTHER" id="PTHR11142:SF0">
    <property type="entry name" value="TRNA PSEUDOURIDINE SYNTHASE-LIKE 1"/>
    <property type="match status" value="1"/>
</dbReference>
<comment type="catalytic activity">
    <reaction evidence="4">
        <text>uridine(38/39/40) in tRNA = pseudouridine(38/39/40) in tRNA</text>
        <dbReference type="Rhea" id="RHEA:22376"/>
        <dbReference type="Rhea" id="RHEA-COMP:10085"/>
        <dbReference type="Rhea" id="RHEA-COMP:10087"/>
        <dbReference type="ChEBI" id="CHEBI:65314"/>
        <dbReference type="ChEBI" id="CHEBI:65315"/>
        <dbReference type="EC" id="5.4.99.12"/>
    </reaction>
</comment>
<sequence>MLNLLSIQEDSVSVKKNRHFVIEANFTNKIKRNFTCFQTNFMSAVKNSMTTDICWNPLFPCLTHTPYSWFGPAELNDSLVQDRVLASKQEQALIQNHQHSTLLATAHFPNKRDQTDQEHMLPKLCEPCHQSLVHMQCQNPKCYFNVHFVHTRFGCNKRPIKDSPKEEKEEPLDSPESHRYKCIVSYDGTGYEGWQSQPNGQTVQDKIEKRMESYFHKRIVVVGSGRTDTGVHAKGQVFHFDLPLNTKIELGKKPVVVPESTFDASSNCIGLMKLFQSLPDDILVTNVECISQTFHSRFSCLGKQYIYHIYSSSRLPPFRALYMWNIPHYKFDEEDIQNMQAACKVLTGEHNFLAFTVLDTKNGETKTLTQQYRFEENKAVKRMKLVSLHINENDSKHMTISMIGNRFLYKMARSIVGTIVEVGLKKLQVEQLEQILKGKKRTRQVVTAPAKGLFLKKVFFEQQDYDHSDQFSITELFSV</sequence>
<dbReference type="HAMAP" id="MF_00171">
    <property type="entry name" value="TruA"/>
    <property type="match status" value="1"/>
</dbReference>
<keyword evidence="2 4" id="KW-0819">tRNA processing</keyword>
<dbReference type="OrthoDB" id="271910at2759"/>
<evidence type="ECO:0000256" key="1">
    <source>
        <dbReference type="ARBA" id="ARBA00009375"/>
    </source>
</evidence>
<dbReference type="Gene3D" id="3.30.70.580">
    <property type="entry name" value="Pseudouridine synthase I, catalytic domain, N-terminal subdomain"/>
    <property type="match status" value="1"/>
</dbReference>
<dbReference type="InterPro" id="IPR020095">
    <property type="entry name" value="PsdUridine_synth_TruA_C"/>
</dbReference>
<dbReference type="InterPro" id="IPR020097">
    <property type="entry name" value="PsdUridine_synth_TruA_a/b_dom"/>
</dbReference>
<evidence type="ECO:0000313" key="6">
    <source>
        <dbReference type="EMBL" id="ETO10418.1"/>
    </source>
</evidence>
<dbReference type="InterPro" id="IPR020094">
    <property type="entry name" value="TruA/RsuA/RluB/E/F_N"/>
</dbReference>
<dbReference type="Proteomes" id="UP000023152">
    <property type="component" value="Unassembled WGS sequence"/>
</dbReference>
<dbReference type="EC" id="5.4.99.12" evidence="4"/>
<name>X6M8V8_RETFI</name>
<keyword evidence="7" id="KW-1185">Reference proteome</keyword>
<dbReference type="CDD" id="cd02570">
    <property type="entry name" value="PseudoU_synth_EcTruA"/>
    <property type="match status" value="1"/>
</dbReference>
<evidence type="ECO:0000259" key="5">
    <source>
        <dbReference type="Pfam" id="PF01416"/>
    </source>
</evidence>
<dbReference type="GO" id="GO:0160147">
    <property type="term" value="F:tRNA pseudouridine(38-40) synthase activity"/>
    <property type="evidence" value="ECO:0007669"/>
    <property type="project" value="UniProtKB-EC"/>
</dbReference>
<organism evidence="6 7">
    <name type="scientific">Reticulomyxa filosa</name>
    <dbReference type="NCBI Taxonomy" id="46433"/>
    <lineage>
        <taxon>Eukaryota</taxon>
        <taxon>Sar</taxon>
        <taxon>Rhizaria</taxon>
        <taxon>Retaria</taxon>
        <taxon>Foraminifera</taxon>
        <taxon>Monothalamids</taxon>
        <taxon>Reticulomyxidae</taxon>
        <taxon>Reticulomyxa</taxon>
    </lineage>
</organism>
<dbReference type="GO" id="GO:0003723">
    <property type="term" value="F:RNA binding"/>
    <property type="evidence" value="ECO:0007669"/>
    <property type="project" value="InterPro"/>
</dbReference>
<comment type="caution">
    <text evidence="6">The sequence shown here is derived from an EMBL/GenBank/DDBJ whole genome shotgun (WGS) entry which is preliminary data.</text>
</comment>
<dbReference type="EMBL" id="ASPP01023484">
    <property type="protein sequence ID" value="ETO10418.1"/>
    <property type="molecule type" value="Genomic_DNA"/>
</dbReference>
<evidence type="ECO:0000313" key="7">
    <source>
        <dbReference type="Proteomes" id="UP000023152"/>
    </source>
</evidence>
<dbReference type="InterPro" id="IPR020103">
    <property type="entry name" value="PsdUridine_synth_cat_dom_sf"/>
</dbReference>
<evidence type="ECO:0000256" key="2">
    <source>
        <dbReference type="ARBA" id="ARBA00022694"/>
    </source>
</evidence>
<dbReference type="FunFam" id="3.30.70.580:FF:000001">
    <property type="entry name" value="tRNA pseudouridine synthase A"/>
    <property type="match status" value="1"/>
</dbReference>
<accession>X6M8V8</accession>
<dbReference type="GO" id="GO:0031119">
    <property type="term" value="P:tRNA pseudouridine synthesis"/>
    <property type="evidence" value="ECO:0007669"/>
    <property type="project" value="TreeGrafter"/>
</dbReference>
<proteinExistence type="inferred from homology"/>
<dbReference type="InterPro" id="IPR001406">
    <property type="entry name" value="PsdUridine_synth_TruA"/>
</dbReference>
<dbReference type="PANTHER" id="PTHR11142">
    <property type="entry name" value="PSEUDOURIDYLATE SYNTHASE"/>
    <property type="match status" value="1"/>
</dbReference>
<dbReference type="AlphaFoldDB" id="X6M8V8"/>
<dbReference type="SUPFAM" id="SSF55120">
    <property type="entry name" value="Pseudouridine synthase"/>
    <property type="match status" value="1"/>
</dbReference>
<dbReference type="NCBIfam" id="TIGR00071">
    <property type="entry name" value="hisT_truA"/>
    <property type="match status" value="1"/>
</dbReference>
<evidence type="ECO:0000256" key="3">
    <source>
        <dbReference type="ARBA" id="ARBA00023235"/>
    </source>
</evidence>
<feature type="domain" description="Pseudouridine synthase I TruA alpha/beta" evidence="5">
    <location>
        <begin position="183"/>
        <end position="238"/>
    </location>
</feature>
<reference evidence="6 7" key="1">
    <citation type="journal article" date="2013" name="Curr. Biol.">
        <title>The Genome of the Foraminiferan Reticulomyxa filosa.</title>
        <authorList>
            <person name="Glockner G."/>
            <person name="Hulsmann N."/>
            <person name="Schleicher M."/>
            <person name="Noegel A.A."/>
            <person name="Eichinger L."/>
            <person name="Gallinger C."/>
            <person name="Pawlowski J."/>
            <person name="Sierra R."/>
            <person name="Euteneuer U."/>
            <person name="Pillet L."/>
            <person name="Moustafa A."/>
            <person name="Platzer M."/>
            <person name="Groth M."/>
            <person name="Szafranski K."/>
            <person name="Schliwa M."/>
        </authorList>
    </citation>
    <scope>NUCLEOTIDE SEQUENCE [LARGE SCALE GENOMIC DNA]</scope>
</reference>
<comment type="similarity">
    <text evidence="1 4">Belongs to the tRNA pseudouridine synthase TruA family.</text>
</comment>
<evidence type="ECO:0000256" key="4">
    <source>
        <dbReference type="RuleBase" id="RU003792"/>
    </source>
</evidence>
<feature type="domain" description="Pseudouridine synthase I TruA alpha/beta" evidence="5">
    <location>
        <begin position="342"/>
        <end position="460"/>
    </location>
</feature>
<dbReference type="Pfam" id="PF01416">
    <property type="entry name" value="PseudoU_synth_1"/>
    <property type="match status" value="2"/>
</dbReference>
<protein>
    <recommendedName>
        <fullName evidence="4">tRNA pseudouridine synthase</fullName>
        <ecNumber evidence="4">5.4.99.12</ecNumber>
    </recommendedName>
</protein>